<organism evidence="1">
    <name type="scientific">Arion vulgaris</name>
    <dbReference type="NCBI Taxonomy" id="1028688"/>
    <lineage>
        <taxon>Eukaryota</taxon>
        <taxon>Metazoa</taxon>
        <taxon>Spiralia</taxon>
        <taxon>Lophotrochozoa</taxon>
        <taxon>Mollusca</taxon>
        <taxon>Gastropoda</taxon>
        <taxon>Heterobranchia</taxon>
        <taxon>Euthyneura</taxon>
        <taxon>Panpulmonata</taxon>
        <taxon>Eupulmonata</taxon>
        <taxon>Stylommatophora</taxon>
        <taxon>Helicina</taxon>
        <taxon>Arionoidea</taxon>
        <taxon>Arionidae</taxon>
        <taxon>Arion</taxon>
    </lineage>
</organism>
<gene>
    <name evidence="1" type="primary">ORF34055</name>
</gene>
<sequence length="55" mass="6122">SNICESVKIYNKKDNPIVNNSAVVWRRSCVASQLFDVLEASQCQVLAYQGDLSNC</sequence>
<dbReference type="EMBL" id="HACG01011877">
    <property type="protein sequence ID" value="CEK58742.1"/>
    <property type="molecule type" value="Transcribed_RNA"/>
</dbReference>
<reference evidence="1" key="1">
    <citation type="submission" date="2014-12" db="EMBL/GenBank/DDBJ databases">
        <title>Insight into the proteome of Arion vulgaris.</title>
        <authorList>
            <person name="Aradska J."/>
            <person name="Bulat T."/>
            <person name="Smidak R."/>
            <person name="Sarate P."/>
            <person name="Gangsoo J."/>
            <person name="Sialana F."/>
            <person name="Bilban M."/>
            <person name="Lubec G."/>
        </authorList>
    </citation>
    <scope>NUCLEOTIDE SEQUENCE</scope>
    <source>
        <tissue evidence="1">Skin</tissue>
    </source>
</reference>
<accession>A0A0B6YRH0</accession>
<feature type="non-terminal residue" evidence="1">
    <location>
        <position position="1"/>
    </location>
</feature>
<dbReference type="AlphaFoldDB" id="A0A0B6YRH0"/>
<evidence type="ECO:0000313" key="1">
    <source>
        <dbReference type="EMBL" id="CEK58742.1"/>
    </source>
</evidence>
<protein>
    <submittedName>
        <fullName evidence="1">Uncharacterized protein</fullName>
    </submittedName>
</protein>
<name>A0A0B6YRH0_9EUPU</name>
<proteinExistence type="predicted"/>